<gene>
    <name evidence="2" type="ordered locus">SJA_C1-18120</name>
</gene>
<keyword evidence="3" id="KW-1185">Reference proteome</keyword>
<evidence type="ECO:0000313" key="2">
    <source>
        <dbReference type="EMBL" id="BAI96646.1"/>
    </source>
</evidence>
<dbReference type="STRING" id="452662.SJA_C1-18120"/>
<name>D4Z214_SPHIU</name>
<accession>D4Z214</accession>
<dbReference type="Pfam" id="PF10686">
    <property type="entry name" value="YAcAr"/>
    <property type="match status" value="1"/>
</dbReference>
<dbReference type="HOGENOM" id="CLU_054190_1_0_5"/>
<sequence length="411" mass="45434">MSKETTSRRYSNFADMAQAIGQDATEPTPGKFDAAYKEIIEGDEFQSVLGKIEERFDCKLTPIPPGDDDDDLEPDAMSPRDRELAELYAAETAIPEIEAAFGDVQPLAIIEGARDPEELDMPHPMQAQQECGAIIATIFDLFRDTRMEATAQPLAWGFVNSFHHEAQKLAGIEDSLAFKLGEMIRDPEAGEVWNSNVEELQARCRTVAEQRAAIEVMRDYAAAVYRAETGFPWSAARGSRASSVTTASQIAAADFLRERALAARERYKPQGPIVVFSGGQEWHDWRMIWDKLDQIKTRVPHMTLVTTAQRKGADAIAAAWAAEAGVPLVAFTPESRLGRRAGFVRNERLVSLRPVEALICQGSGIQANLLDLLKDAGIPTHAFRVDRQQPDTEGIEAIRAAKRERKARIAA</sequence>
<proteinExistence type="predicted"/>
<dbReference type="Proteomes" id="UP000007753">
    <property type="component" value="Chromosome 1"/>
</dbReference>
<dbReference type="EMBL" id="AP010803">
    <property type="protein sequence ID" value="BAI96646.1"/>
    <property type="molecule type" value="Genomic_DNA"/>
</dbReference>
<organism evidence="2 3">
    <name type="scientific">Sphingobium indicum (strain DSM 16413 / CCM 7287 / MTCC 6362 / UT26 / NBRC 101211 / UT26S)</name>
    <name type="common">Sphingobium japonicum</name>
    <dbReference type="NCBI Taxonomy" id="452662"/>
    <lineage>
        <taxon>Bacteria</taxon>
        <taxon>Pseudomonadati</taxon>
        <taxon>Pseudomonadota</taxon>
        <taxon>Alphaproteobacteria</taxon>
        <taxon>Sphingomonadales</taxon>
        <taxon>Sphingomonadaceae</taxon>
        <taxon>Sphingobium</taxon>
    </lineage>
</organism>
<evidence type="ECO:0000313" key="3">
    <source>
        <dbReference type="Proteomes" id="UP000007753"/>
    </source>
</evidence>
<dbReference type="KEGG" id="sjp:SJA_C1-18120"/>
<feature type="domain" description="YspA cpYpsA-related SLOG" evidence="1">
    <location>
        <begin position="272"/>
        <end position="336"/>
    </location>
</feature>
<reference evidence="2 3" key="1">
    <citation type="journal article" date="2010" name="J. Bacteriol.">
        <title>Complete genome sequence of the representative gamma-hexachlorocyclohexane-degrading bacterium Sphingobium japonicum UT26.</title>
        <authorList>
            <person name="Nagata Y."/>
            <person name="Ohtsubo Y."/>
            <person name="Endo R."/>
            <person name="Ichikawa N."/>
            <person name="Ankai A."/>
            <person name="Oguchi A."/>
            <person name="Fukui S."/>
            <person name="Fujita N."/>
            <person name="Tsuda M."/>
        </authorList>
    </citation>
    <scope>NUCLEOTIDE SEQUENCE [LARGE SCALE GENOMIC DNA]</scope>
    <source>
        <strain evidence="3">DSM 16413 / CCM 7287 / MTCC 6362 / UT26 / NBRC 101211 / UT26S</strain>
    </source>
</reference>
<dbReference type="RefSeq" id="WP_013040129.1">
    <property type="nucleotide sequence ID" value="NC_014006.1"/>
</dbReference>
<evidence type="ECO:0000259" key="1">
    <source>
        <dbReference type="Pfam" id="PF10686"/>
    </source>
</evidence>
<dbReference type="eggNOG" id="ENOG502Z7S6">
    <property type="taxonomic scope" value="Bacteria"/>
</dbReference>
<protein>
    <recommendedName>
        <fullName evidence="1">YspA cpYpsA-related SLOG domain-containing protein</fullName>
    </recommendedName>
</protein>
<dbReference type="AlphaFoldDB" id="D4Z214"/>
<dbReference type="GeneID" id="29273422"/>
<dbReference type="InterPro" id="IPR019627">
    <property type="entry name" value="YAcAr"/>
</dbReference>